<comment type="catalytic activity">
    <reaction evidence="10">
        <text>DNA(n) + a 2'-deoxyribonucleoside 5'-triphosphate = DNA(n+1) + diphosphate</text>
        <dbReference type="Rhea" id="RHEA:22508"/>
        <dbReference type="Rhea" id="RHEA-COMP:17339"/>
        <dbReference type="Rhea" id="RHEA-COMP:17340"/>
        <dbReference type="ChEBI" id="CHEBI:33019"/>
        <dbReference type="ChEBI" id="CHEBI:61560"/>
        <dbReference type="ChEBI" id="CHEBI:173112"/>
        <dbReference type="EC" id="2.7.7.7"/>
    </reaction>
</comment>
<accession>A0A132NC34</accession>
<feature type="domain" description="Polymerase/histidinol phosphatase N-terminal" evidence="11">
    <location>
        <begin position="5"/>
        <end position="72"/>
    </location>
</feature>
<evidence type="ECO:0000256" key="6">
    <source>
        <dbReference type="ARBA" id="ARBA00022695"/>
    </source>
</evidence>
<dbReference type="GO" id="GO:0005737">
    <property type="term" value="C:cytoplasm"/>
    <property type="evidence" value="ECO:0007669"/>
    <property type="project" value="UniProtKB-SubCell"/>
</dbReference>
<evidence type="ECO:0000256" key="8">
    <source>
        <dbReference type="ARBA" id="ARBA00022932"/>
    </source>
</evidence>
<comment type="caution">
    <text evidence="12">The sequence shown here is derived from an EMBL/GenBank/DDBJ whole genome shotgun (WGS) entry which is preliminary data.</text>
</comment>
<comment type="subcellular location">
    <subcellularLocation>
        <location evidence="1">Cytoplasm</location>
    </subcellularLocation>
</comment>
<dbReference type="Proteomes" id="UP000243024">
    <property type="component" value="Unassembled WGS sequence"/>
</dbReference>
<dbReference type="GO" id="GO:0008408">
    <property type="term" value="F:3'-5' exonuclease activity"/>
    <property type="evidence" value="ECO:0007669"/>
    <property type="project" value="InterPro"/>
</dbReference>
<evidence type="ECO:0000256" key="7">
    <source>
        <dbReference type="ARBA" id="ARBA00022705"/>
    </source>
</evidence>
<proteinExistence type="inferred from homology"/>
<reference evidence="12 13" key="1">
    <citation type="submission" date="2015-09" db="EMBL/GenBank/DDBJ databases">
        <title>Draft genome sequence of Hydrogenibacillus schlegelii DSM 2000.</title>
        <authorList>
            <person name="Hemp J."/>
        </authorList>
    </citation>
    <scope>NUCLEOTIDE SEQUENCE [LARGE SCALE GENOMIC DNA]</scope>
    <source>
        <strain evidence="12 13">MA 48</strain>
    </source>
</reference>
<evidence type="ECO:0000256" key="3">
    <source>
        <dbReference type="ARBA" id="ARBA00012417"/>
    </source>
</evidence>
<dbReference type="Pfam" id="PF14579">
    <property type="entry name" value="HHH_6"/>
    <property type="match status" value="1"/>
</dbReference>
<dbReference type="NCBIfam" id="NF004226">
    <property type="entry name" value="PRK05673.1"/>
    <property type="match status" value="1"/>
</dbReference>
<dbReference type="CDD" id="cd04485">
    <property type="entry name" value="DnaE_OBF"/>
    <property type="match status" value="1"/>
</dbReference>
<comment type="function">
    <text evidence="9">DNA polymerase III is a complex, multichain enzyme responsible for most of the replicative synthesis in bacteria. This DNA polymerase also exhibits 3' to 5' exonuclease activity. The alpha chain is the DNA polymerase.</text>
</comment>
<dbReference type="STRING" id="1484.SA87_03975"/>
<dbReference type="InterPro" id="IPR029460">
    <property type="entry name" value="DNAPol_HHH"/>
</dbReference>
<protein>
    <recommendedName>
        <fullName evidence="4">DNA polymerase III subunit alpha</fullName>
        <ecNumber evidence="3">2.7.7.7</ecNumber>
    </recommendedName>
</protein>
<dbReference type="SMART" id="SM00481">
    <property type="entry name" value="POLIIIAc"/>
    <property type="match status" value="1"/>
</dbReference>
<dbReference type="InterPro" id="IPR041931">
    <property type="entry name" value="DNA_pol3_alpha_thumb_dom"/>
</dbReference>
<dbReference type="PANTHER" id="PTHR32294">
    <property type="entry name" value="DNA POLYMERASE III SUBUNIT ALPHA"/>
    <property type="match status" value="1"/>
</dbReference>
<dbReference type="EMBL" id="JXBB01000063">
    <property type="protein sequence ID" value="OAR03322.1"/>
    <property type="molecule type" value="Genomic_DNA"/>
</dbReference>
<dbReference type="Pfam" id="PF02811">
    <property type="entry name" value="PHP"/>
    <property type="match status" value="1"/>
</dbReference>
<keyword evidence="8" id="KW-0239">DNA-directed DNA polymerase</keyword>
<dbReference type="Gene3D" id="1.10.150.870">
    <property type="match status" value="1"/>
</dbReference>
<evidence type="ECO:0000259" key="11">
    <source>
        <dbReference type="SMART" id="SM00481"/>
    </source>
</evidence>
<comment type="similarity">
    <text evidence="2">Belongs to the DNA polymerase type-C family. DnaE subfamily.</text>
</comment>
<sequence length="1143" mass="124930">MSTFVHLHVHTEYSLLQSTVRVGALPEAVRARGMSAVAITDHGVLSGWVPFVHACRAAGVKPILGMELAVALDDGETAHVVLLADGEAGYRSLVRLSTLAQLHPATDRPSVTKAALADHAEGLVALSGGPEGEVGRLLVKGDLPRAAQAALWYRNVFGPDGFYLELTDHGTPEEQKLIAYSVELGRRLGLPLVATNDVRYLDEAEAPVVDVLLAIAAGTKLADPLRPRLPGRGYDLAAPEAFFGRRAWPKEALQNAVRLAERLSAHLPDGTPKLPRFPVPPEDGRDAAGLLRTLAEEGLRRRFGAPSAAARARLDHELDVIVRMGFSDYFLIVADVVAYARRRGIAVGPGRGSAAGSLVAYALGITDVDPLRYDLLFERFLNPERRSLPDIDIDFADDRREEVLAYVREKYGADRVAGIGTFGTMAARMSLRDAGRALGLSPTDIDRLAKRIPAQPGATLEAALRDDPALRAEGEKNPDIRRLFDIARRIEGLPRHVSTHAAGIVLAPEPLDGLVPLFPGAGGAVTQFPMEDLERLGLVKMDFLGLRNLSLLDRTVRSLSRAGVAEIDLRTLSLDDAETYRMLARGETDGVFQLESPGMRRLLVELRPSAFDDLVAAIALYRPGPMDQIPAYLRAKRRPEAVRYPHPALRPILEPTYGVIVYQEQIMRIAEALAGYTLGEADLLRRAVAKKDRSALEGERTRFVERAVGRGVPKAEAEAVYDLIVRFADYGFNKSHAVAYALIAYQTAYLKAHHPLYFYAELLNSVVGDADKTAAYLDAARRAGIRLLGPDINASAALFRVEGPWIRFGLLPVKNVGRQAAEAIERARADGPFRSLVDFLVRVDARAVSRRVVEALIVAGAFDALAGGRANRAKLLAGLDEAYRRADALRETAGQGALFADDGAPEEAFEAARAVDPYSPEELARLEREALGVVLGEHPLHRFMPVLRHPSVTRLAALSTHRPDERVRVAAELVAVRPRTTRRGEPMASLFLDDLTARLWAVVFPEAYRLLREALRPGALYLFRGRVLHDGEAVRLAVDDARPLDDVARRLALSAADGEGRRAVFVRVREADRVTGKLEALRRLLLDHPGESPVFLVDERRGVRMLPERYAVTPSLTFLKAARALFGPDGVALRPAPDDARRR</sequence>
<evidence type="ECO:0000256" key="9">
    <source>
        <dbReference type="ARBA" id="ARBA00025611"/>
    </source>
</evidence>
<dbReference type="InterPro" id="IPR004805">
    <property type="entry name" value="DnaE2/DnaE/PolC"/>
</dbReference>
<name>A0A132NC34_HYDSH</name>
<keyword evidence="5" id="KW-0808">Transferase</keyword>
<dbReference type="GO" id="GO:0003887">
    <property type="term" value="F:DNA-directed DNA polymerase activity"/>
    <property type="evidence" value="ECO:0007669"/>
    <property type="project" value="UniProtKB-KW"/>
</dbReference>
<evidence type="ECO:0000256" key="10">
    <source>
        <dbReference type="ARBA" id="ARBA00049244"/>
    </source>
</evidence>
<keyword evidence="6" id="KW-0548">Nucleotidyltransferase</keyword>
<dbReference type="InterPro" id="IPR004365">
    <property type="entry name" value="NA-bd_OB_tRNA"/>
</dbReference>
<dbReference type="RefSeq" id="WP_066203495.1">
    <property type="nucleotide sequence ID" value="NZ_CBCSAS010000006.1"/>
</dbReference>
<evidence type="ECO:0000256" key="4">
    <source>
        <dbReference type="ARBA" id="ARBA00019114"/>
    </source>
</evidence>
<dbReference type="InterPro" id="IPR011708">
    <property type="entry name" value="DNA_pol3_alpha_NTPase_dom"/>
</dbReference>
<evidence type="ECO:0000256" key="2">
    <source>
        <dbReference type="ARBA" id="ARBA00009496"/>
    </source>
</evidence>
<dbReference type="Gene3D" id="3.20.20.140">
    <property type="entry name" value="Metal-dependent hydrolases"/>
    <property type="match status" value="1"/>
</dbReference>
<dbReference type="Gene3D" id="1.10.10.1600">
    <property type="entry name" value="Bacterial DNA polymerase III alpha subunit, thumb domain"/>
    <property type="match status" value="1"/>
</dbReference>
<dbReference type="Pfam" id="PF07733">
    <property type="entry name" value="DNA_pol3_alpha"/>
    <property type="match status" value="1"/>
</dbReference>
<dbReference type="EC" id="2.7.7.7" evidence="3"/>
<dbReference type="Pfam" id="PF01336">
    <property type="entry name" value="tRNA_anti-codon"/>
    <property type="match status" value="1"/>
</dbReference>
<dbReference type="SUPFAM" id="SSF89550">
    <property type="entry name" value="PHP domain-like"/>
    <property type="match status" value="1"/>
</dbReference>
<dbReference type="NCBIfam" id="TIGR00594">
    <property type="entry name" value="polc"/>
    <property type="match status" value="1"/>
</dbReference>
<dbReference type="GO" id="GO:0003676">
    <property type="term" value="F:nucleic acid binding"/>
    <property type="evidence" value="ECO:0007669"/>
    <property type="project" value="InterPro"/>
</dbReference>
<keyword evidence="7" id="KW-0235">DNA replication</keyword>
<evidence type="ECO:0000313" key="13">
    <source>
        <dbReference type="Proteomes" id="UP000243024"/>
    </source>
</evidence>
<gene>
    <name evidence="12" type="ORF">SA87_03975</name>
</gene>
<dbReference type="AlphaFoldDB" id="A0A132NC34"/>
<dbReference type="InterPro" id="IPR003141">
    <property type="entry name" value="Pol/His_phosphatase_N"/>
</dbReference>
<dbReference type="PANTHER" id="PTHR32294:SF0">
    <property type="entry name" value="DNA POLYMERASE III SUBUNIT ALPHA"/>
    <property type="match status" value="1"/>
</dbReference>
<dbReference type="GO" id="GO:0006260">
    <property type="term" value="P:DNA replication"/>
    <property type="evidence" value="ECO:0007669"/>
    <property type="project" value="UniProtKB-KW"/>
</dbReference>
<evidence type="ECO:0000256" key="5">
    <source>
        <dbReference type="ARBA" id="ARBA00022679"/>
    </source>
</evidence>
<evidence type="ECO:0000256" key="1">
    <source>
        <dbReference type="ARBA" id="ARBA00004496"/>
    </source>
</evidence>
<dbReference type="InterPro" id="IPR004013">
    <property type="entry name" value="PHP_dom"/>
</dbReference>
<organism evidence="12 13">
    <name type="scientific">Hydrogenibacillus schlegelii</name>
    <name type="common">Bacillus schlegelii</name>
    <dbReference type="NCBI Taxonomy" id="1484"/>
    <lineage>
        <taxon>Bacteria</taxon>
        <taxon>Bacillati</taxon>
        <taxon>Bacillota</taxon>
        <taxon>Bacilli</taxon>
        <taxon>Bacillales</taxon>
        <taxon>Bacillales Family X. Incertae Sedis</taxon>
        <taxon>Hydrogenibacillus</taxon>
    </lineage>
</organism>
<keyword evidence="13" id="KW-1185">Reference proteome</keyword>
<evidence type="ECO:0000313" key="12">
    <source>
        <dbReference type="EMBL" id="OAR03322.1"/>
    </source>
</evidence>
<dbReference type="InterPro" id="IPR040982">
    <property type="entry name" value="DNA_pol3_finger"/>
</dbReference>
<dbReference type="Pfam" id="PF17657">
    <property type="entry name" value="DNA_pol3_finger"/>
    <property type="match status" value="1"/>
</dbReference>
<dbReference type="InterPro" id="IPR016195">
    <property type="entry name" value="Pol/histidinol_Pase-like"/>
</dbReference>